<keyword evidence="2" id="KW-0472">Membrane</keyword>
<feature type="transmembrane region" description="Helical" evidence="2">
    <location>
        <begin position="244"/>
        <end position="263"/>
    </location>
</feature>
<organism evidence="4 5">
    <name type="scientific">Salipiger profundus</name>
    <dbReference type="NCBI Taxonomy" id="1229727"/>
    <lineage>
        <taxon>Bacteria</taxon>
        <taxon>Pseudomonadati</taxon>
        <taxon>Pseudomonadota</taxon>
        <taxon>Alphaproteobacteria</taxon>
        <taxon>Rhodobacterales</taxon>
        <taxon>Roseobacteraceae</taxon>
        <taxon>Salipiger</taxon>
    </lineage>
</organism>
<dbReference type="Pfam" id="PF13717">
    <property type="entry name" value="Zn_ribbon_4"/>
    <property type="match status" value="1"/>
</dbReference>
<feature type="region of interest" description="Disordered" evidence="1">
    <location>
        <begin position="34"/>
        <end position="198"/>
    </location>
</feature>
<name>A0A1U7D1E6_9RHOB</name>
<evidence type="ECO:0000313" key="4">
    <source>
        <dbReference type="EMBL" id="APX21952.1"/>
    </source>
</evidence>
<dbReference type="RefSeq" id="WP_076622465.1">
    <property type="nucleotide sequence ID" value="NZ_BMEW01000003.1"/>
</dbReference>
<feature type="compositionally biased region" description="Basic and acidic residues" evidence="1">
    <location>
        <begin position="110"/>
        <end position="121"/>
    </location>
</feature>
<dbReference type="KEGG" id="tpro:Ga0080559_TMP1156"/>
<feature type="compositionally biased region" description="Basic and acidic residues" evidence="1">
    <location>
        <begin position="155"/>
        <end position="173"/>
    </location>
</feature>
<feature type="domain" description="Zinc finger/thioredoxin putative" evidence="3">
    <location>
        <begin position="1"/>
        <end position="36"/>
    </location>
</feature>
<dbReference type="STRING" id="1229727.Ga0080559_TMP1156"/>
<accession>A0A1U7D1E6</accession>
<evidence type="ECO:0000256" key="1">
    <source>
        <dbReference type="SAM" id="MobiDB-lite"/>
    </source>
</evidence>
<reference evidence="4 5" key="1">
    <citation type="submission" date="2016-03" db="EMBL/GenBank/DDBJ databases">
        <title>Deep-sea bacteria in the southern Pacific.</title>
        <authorList>
            <person name="Tang K."/>
        </authorList>
    </citation>
    <scope>NUCLEOTIDE SEQUENCE [LARGE SCALE GENOMIC DNA]</scope>
    <source>
        <strain evidence="4 5">JLT2016</strain>
    </source>
</reference>
<dbReference type="NCBIfam" id="TIGR02098">
    <property type="entry name" value="MJ0042_CXXC"/>
    <property type="match status" value="1"/>
</dbReference>
<evidence type="ECO:0000259" key="3">
    <source>
        <dbReference type="Pfam" id="PF13717"/>
    </source>
</evidence>
<proteinExistence type="predicted"/>
<dbReference type="OrthoDB" id="7159357at2"/>
<evidence type="ECO:0000256" key="2">
    <source>
        <dbReference type="SAM" id="Phobius"/>
    </source>
</evidence>
<keyword evidence="2" id="KW-1133">Transmembrane helix</keyword>
<gene>
    <name evidence="4" type="ORF">Ga0080559_TMP1156</name>
</gene>
<keyword evidence="5" id="KW-1185">Reference proteome</keyword>
<protein>
    <submittedName>
        <fullName evidence="4">MJ0042 family finger-like domain-containing protein</fullName>
    </submittedName>
</protein>
<keyword evidence="2" id="KW-0812">Transmembrane</keyword>
<sequence length="309" mass="33453">MRLICPSCGAQYEVPSNVIPEGGRDVQCSNCGHTWFQAHPDDDPSQAPDAGGPLPDEDPQPESGSADEPTEAAPVADVSDPEAEPEIPPVPSEGTRLRRRRELDPSVAEVLREEAEREARQRAARSAPLESQPELGLSDPGPTEPSLSDAEEDESARRSREARERMARMRGEEPVTPTPDRPAEEATPAATAASRRELLPDIEEINQTLRASSERRSMETPQGRAVVEEEAEAERSSFSNGFRLVLALAIFAVAFYLLAPTIADVFPGLEPLMAAYVAQIDAARLWLDGQVTALLQMLDGMSSEAPPAE</sequence>
<dbReference type="InterPro" id="IPR011723">
    <property type="entry name" value="Znf/thioredoxin_put"/>
</dbReference>
<dbReference type="EMBL" id="CP014796">
    <property type="protein sequence ID" value="APX21952.1"/>
    <property type="molecule type" value="Genomic_DNA"/>
</dbReference>
<dbReference type="Proteomes" id="UP000186559">
    <property type="component" value="Chromosome"/>
</dbReference>
<dbReference type="AlphaFoldDB" id="A0A1U7D1E6"/>
<evidence type="ECO:0000313" key="5">
    <source>
        <dbReference type="Proteomes" id="UP000186559"/>
    </source>
</evidence>